<reference evidence="5" key="2">
    <citation type="journal article" date="2024" name="Plant">
        <title>Genomic evolution and insights into agronomic trait innovations of Sesamum species.</title>
        <authorList>
            <person name="Miao H."/>
            <person name="Wang L."/>
            <person name="Qu L."/>
            <person name="Liu H."/>
            <person name="Sun Y."/>
            <person name="Le M."/>
            <person name="Wang Q."/>
            <person name="Wei S."/>
            <person name="Zheng Y."/>
            <person name="Lin W."/>
            <person name="Duan Y."/>
            <person name="Cao H."/>
            <person name="Xiong S."/>
            <person name="Wang X."/>
            <person name="Wei L."/>
            <person name="Li C."/>
            <person name="Ma Q."/>
            <person name="Ju M."/>
            <person name="Zhao R."/>
            <person name="Li G."/>
            <person name="Mu C."/>
            <person name="Tian Q."/>
            <person name="Mei H."/>
            <person name="Zhang T."/>
            <person name="Gao T."/>
            <person name="Zhang H."/>
        </authorList>
    </citation>
    <scope>NUCLEOTIDE SEQUENCE</scope>
    <source>
        <strain evidence="5">KEN1</strain>
    </source>
</reference>
<dbReference type="PANTHER" id="PTHR31301">
    <property type="entry name" value="LOB DOMAIN-CONTAINING PROTEIN 4-RELATED"/>
    <property type="match status" value="1"/>
</dbReference>
<keyword evidence="2" id="KW-0175">Coiled coil</keyword>
<accession>A0AAW2XH88</accession>
<dbReference type="PANTHER" id="PTHR31301:SF206">
    <property type="entry name" value="LOB DOMAIN-CONTAINING PROTEIN 1"/>
    <property type="match status" value="1"/>
</dbReference>
<evidence type="ECO:0000256" key="3">
    <source>
        <dbReference type="SAM" id="MobiDB-lite"/>
    </source>
</evidence>
<name>A0AAW2XH88_9LAMI</name>
<dbReference type="InterPro" id="IPR004883">
    <property type="entry name" value="LOB"/>
</dbReference>
<organism evidence="5">
    <name type="scientific">Sesamum latifolium</name>
    <dbReference type="NCBI Taxonomy" id="2727402"/>
    <lineage>
        <taxon>Eukaryota</taxon>
        <taxon>Viridiplantae</taxon>
        <taxon>Streptophyta</taxon>
        <taxon>Embryophyta</taxon>
        <taxon>Tracheophyta</taxon>
        <taxon>Spermatophyta</taxon>
        <taxon>Magnoliopsida</taxon>
        <taxon>eudicotyledons</taxon>
        <taxon>Gunneridae</taxon>
        <taxon>Pentapetalae</taxon>
        <taxon>asterids</taxon>
        <taxon>lamiids</taxon>
        <taxon>Lamiales</taxon>
        <taxon>Pedaliaceae</taxon>
        <taxon>Sesamum</taxon>
    </lineage>
</organism>
<evidence type="ECO:0000313" key="5">
    <source>
        <dbReference type="EMBL" id="KAL0452207.1"/>
    </source>
</evidence>
<comment type="caution">
    <text evidence="5">The sequence shown here is derived from an EMBL/GenBank/DDBJ whole genome shotgun (WGS) entry which is preliminary data.</text>
</comment>
<feature type="region of interest" description="Disordered" evidence="3">
    <location>
        <begin position="1"/>
        <end position="33"/>
    </location>
</feature>
<evidence type="ECO:0000256" key="1">
    <source>
        <dbReference type="ARBA" id="ARBA00005474"/>
    </source>
</evidence>
<protein>
    <submittedName>
        <fullName evidence="5">LOB domain-containing protein 1</fullName>
    </submittedName>
</protein>
<gene>
    <name evidence="5" type="ORF">Slati_1198800</name>
</gene>
<feature type="compositionally biased region" description="Low complexity" evidence="3">
    <location>
        <begin position="1"/>
        <end position="32"/>
    </location>
</feature>
<feature type="coiled-coil region" evidence="2">
    <location>
        <begin position="122"/>
        <end position="149"/>
    </location>
</feature>
<evidence type="ECO:0000259" key="4">
    <source>
        <dbReference type="PROSITE" id="PS50891"/>
    </source>
</evidence>
<dbReference type="AlphaFoldDB" id="A0AAW2XH88"/>
<evidence type="ECO:0000256" key="2">
    <source>
        <dbReference type="SAM" id="Coils"/>
    </source>
</evidence>
<dbReference type="PROSITE" id="PS50891">
    <property type="entry name" value="LOB"/>
    <property type="match status" value="1"/>
</dbReference>
<sequence>MAYRKTTTAAAAKTNGRLSSVSPTSSASSGNPPSLPPAVILSPCAACKILRRRCVENCLLAPYFPPTEPLKFTTAHRVFGASNIIKLLQELPEDQRADAVNSIVYEANARLRDPVYGCTGMICHLQNQVSELQAEVAKAQAEILNMQCQKLVCSTYFVKGWPAHKTLTKTYHMIRTQPSSLMKPMGVSWEHLWT</sequence>
<dbReference type="Pfam" id="PF03195">
    <property type="entry name" value="LOB"/>
    <property type="match status" value="1"/>
</dbReference>
<reference evidence="5" key="1">
    <citation type="submission" date="2020-06" db="EMBL/GenBank/DDBJ databases">
        <authorList>
            <person name="Li T."/>
            <person name="Hu X."/>
            <person name="Zhang T."/>
            <person name="Song X."/>
            <person name="Zhang H."/>
            <person name="Dai N."/>
            <person name="Sheng W."/>
            <person name="Hou X."/>
            <person name="Wei L."/>
        </authorList>
    </citation>
    <scope>NUCLEOTIDE SEQUENCE</scope>
    <source>
        <strain evidence="5">KEN1</strain>
        <tissue evidence="5">Leaf</tissue>
    </source>
</reference>
<dbReference type="EMBL" id="JACGWN010000004">
    <property type="protein sequence ID" value="KAL0452207.1"/>
    <property type="molecule type" value="Genomic_DNA"/>
</dbReference>
<feature type="domain" description="LOB" evidence="4">
    <location>
        <begin position="42"/>
        <end position="143"/>
    </location>
</feature>
<comment type="similarity">
    <text evidence="1">Belongs to the LOB domain-containing protein family.</text>
</comment>
<proteinExistence type="inferred from homology"/>